<accession>A0A918E0Z6</accession>
<evidence type="ECO:0000313" key="3">
    <source>
        <dbReference type="Proteomes" id="UP000641932"/>
    </source>
</evidence>
<proteinExistence type="predicted"/>
<dbReference type="RefSeq" id="WP_189134054.1">
    <property type="nucleotide sequence ID" value="NZ_BMMS01000023.1"/>
</dbReference>
<organism evidence="2 3">
    <name type="scientific">Wenjunlia tyrosinilytica</name>
    <dbReference type="NCBI Taxonomy" id="1544741"/>
    <lineage>
        <taxon>Bacteria</taxon>
        <taxon>Bacillati</taxon>
        <taxon>Actinomycetota</taxon>
        <taxon>Actinomycetes</taxon>
        <taxon>Kitasatosporales</taxon>
        <taxon>Streptomycetaceae</taxon>
        <taxon>Wenjunlia</taxon>
    </lineage>
</organism>
<dbReference type="AlphaFoldDB" id="A0A918E0Z6"/>
<sequence>MNEPIGQGCAAVSASYHQFLISDEEGGLGPELPPHHNGLVHAEDGEAYVQTGIHTGNVEVTVPLHRAEPAPDPGRWQEIVEIPAHSASGGLGVRRPGPLRRSLWVCWQPPQYGADQRAAVPDPDATVMGPTRKLSTNPVQRRLQAGESGIPRRLMP</sequence>
<reference evidence="2" key="2">
    <citation type="submission" date="2020-09" db="EMBL/GenBank/DDBJ databases">
        <authorList>
            <person name="Sun Q."/>
            <person name="Zhou Y."/>
        </authorList>
    </citation>
    <scope>NUCLEOTIDE SEQUENCE</scope>
    <source>
        <strain evidence="2">CGMCC 4.7201</strain>
    </source>
</reference>
<evidence type="ECO:0000313" key="2">
    <source>
        <dbReference type="EMBL" id="GGO94712.1"/>
    </source>
</evidence>
<comment type="caution">
    <text evidence="2">The sequence shown here is derived from an EMBL/GenBank/DDBJ whole genome shotgun (WGS) entry which is preliminary data.</text>
</comment>
<name>A0A918E0Z6_9ACTN</name>
<feature type="region of interest" description="Disordered" evidence="1">
    <location>
        <begin position="115"/>
        <end position="156"/>
    </location>
</feature>
<evidence type="ECO:0000256" key="1">
    <source>
        <dbReference type="SAM" id="MobiDB-lite"/>
    </source>
</evidence>
<reference evidence="2" key="1">
    <citation type="journal article" date="2014" name="Int. J. Syst. Evol. Microbiol.">
        <title>Complete genome sequence of Corynebacterium casei LMG S-19264T (=DSM 44701T), isolated from a smear-ripened cheese.</title>
        <authorList>
            <consortium name="US DOE Joint Genome Institute (JGI-PGF)"/>
            <person name="Walter F."/>
            <person name="Albersmeier A."/>
            <person name="Kalinowski J."/>
            <person name="Ruckert C."/>
        </authorList>
    </citation>
    <scope>NUCLEOTIDE SEQUENCE</scope>
    <source>
        <strain evidence="2">CGMCC 4.7201</strain>
    </source>
</reference>
<keyword evidence="3" id="KW-1185">Reference proteome</keyword>
<protein>
    <submittedName>
        <fullName evidence="2">Uncharacterized protein</fullName>
    </submittedName>
</protein>
<dbReference type="Proteomes" id="UP000641932">
    <property type="component" value="Unassembled WGS sequence"/>
</dbReference>
<gene>
    <name evidence="2" type="ORF">GCM10012280_50260</name>
</gene>
<dbReference type="EMBL" id="BMMS01000023">
    <property type="protein sequence ID" value="GGO94712.1"/>
    <property type="molecule type" value="Genomic_DNA"/>
</dbReference>